<reference evidence="2 3" key="1">
    <citation type="submission" date="2013-12" db="EMBL/GenBank/DDBJ databases">
        <title>A Varibaculum cambriense genome reconstructed from a premature infant gut community with otherwise low bacterial novelty that shifts toward anaerobic metabolism during the third week of life.</title>
        <authorList>
            <person name="Brown C.T."/>
            <person name="Sharon I."/>
            <person name="Thomas B.C."/>
            <person name="Castelle C.J."/>
            <person name="Morowitz M.J."/>
            <person name="Banfield J.F."/>
        </authorList>
    </citation>
    <scope>NUCLEOTIDE SEQUENCE [LARGE SCALE GENOMIC DNA]</scope>
    <source>
        <strain evidence="3">DORA_12</strain>
    </source>
</reference>
<accession>W1V9Y2</accession>
<keyword evidence="1" id="KW-1133">Transmembrane helix</keyword>
<dbReference type="Proteomes" id="UP000018852">
    <property type="component" value="Unassembled WGS sequence"/>
</dbReference>
<evidence type="ECO:0000313" key="2">
    <source>
        <dbReference type="EMBL" id="ETJ02818.1"/>
    </source>
</evidence>
<comment type="caution">
    <text evidence="2">The sequence shown here is derived from an EMBL/GenBank/DDBJ whole genome shotgun (WGS) entry which is preliminary data.</text>
</comment>
<protein>
    <submittedName>
        <fullName evidence="2">Uncharacterized protein</fullName>
    </submittedName>
</protein>
<dbReference type="AlphaFoldDB" id="W1V9Y2"/>
<gene>
    <name evidence="2" type="ORF">Q605_AUC00932G0002</name>
</gene>
<evidence type="ECO:0000256" key="1">
    <source>
        <dbReference type="SAM" id="Phobius"/>
    </source>
</evidence>
<proteinExistence type="predicted"/>
<feature type="transmembrane region" description="Helical" evidence="1">
    <location>
        <begin position="60"/>
        <end position="80"/>
    </location>
</feature>
<evidence type="ECO:0000313" key="3">
    <source>
        <dbReference type="Proteomes" id="UP000018852"/>
    </source>
</evidence>
<organism evidence="2 3">
    <name type="scientific">Actinomyces urogenitalis DORA_12</name>
    <dbReference type="NCBI Taxonomy" id="1403939"/>
    <lineage>
        <taxon>Bacteria</taxon>
        <taxon>Bacillati</taxon>
        <taxon>Actinomycetota</taxon>
        <taxon>Actinomycetes</taxon>
        <taxon>Actinomycetales</taxon>
        <taxon>Actinomycetaceae</taxon>
        <taxon>Actinomyces</taxon>
    </lineage>
</organism>
<keyword evidence="1" id="KW-0472">Membrane</keyword>
<name>W1V9Y2_9ACTO</name>
<keyword evidence="1" id="KW-0812">Transmembrane</keyword>
<dbReference type="EMBL" id="AZLV01000932">
    <property type="protein sequence ID" value="ETJ02818.1"/>
    <property type="molecule type" value="Genomic_DNA"/>
</dbReference>
<sequence>MSAASEGAGRPIDAVEGEGCRALLVGSPQDACAGADVEDPACLLHNARGLRVVDAQLSAYITWSLLLGLYWGLIVTALNANPYRRERPERERDI</sequence>